<evidence type="ECO:0000313" key="2">
    <source>
        <dbReference type="Proteomes" id="UP000509568"/>
    </source>
</evidence>
<dbReference type="EMBL" id="CP056030">
    <property type="protein sequence ID" value="QKZ04695.1"/>
    <property type="molecule type" value="Genomic_DNA"/>
</dbReference>
<name>A0A7D5D8E4_9PSED</name>
<gene>
    <name evidence="1" type="ORF">HWQ56_13225</name>
</gene>
<evidence type="ECO:0000313" key="1">
    <source>
        <dbReference type="EMBL" id="QKZ04695.1"/>
    </source>
</evidence>
<proteinExistence type="predicted"/>
<dbReference type="AlphaFoldDB" id="A0A7D5D8E4"/>
<dbReference type="Proteomes" id="UP000509568">
    <property type="component" value="Chromosome"/>
</dbReference>
<evidence type="ECO:0008006" key="3">
    <source>
        <dbReference type="Google" id="ProtNLM"/>
    </source>
</evidence>
<protein>
    <recommendedName>
        <fullName evidence="3">Cold shock domain-containing protein</fullName>
    </recommendedName>
</protein>
<dbReference type="RefSeq" id="WP_176570770.1">
    <property type="nucleotide sequence ID" value="NZ_CP056030.1"/>
</dbReference>
<reference evidence="1 2" key="1">
    <citation type="submission" date="2020-06" db="EMBL/GenBank/DDBJ databases">
        <title>Pseudomonas eucalypticola sp. nov., an endophyte of Eucalyptus dunnii leaves with biocontrol ability of eucalyptus leaf blight.</title>
        <authorList>
            <person name="Liu Y."/>
            <person name="Song Z."/>
            <person name="Zeng H."/>
            <person name="Lu M."/>
            <person name="Wang X."/>
            <person name="Lian X."/>
            <person name="Zhang Q."/>
        </authorList>
    </citation>
    <scope>NUCLEOTIDE SEQUENCE [LARGE SCALE GENOMIC DNA]</scope>
    <source>
        <strain evidence="1 2">NP-1</strain>
    </source>
</reference>
<dbReference type="KEGG" id="pez:HWQ56_13225"/>
<accession>A0A7D5D8E4</accession>
<organism evidence="1 2">
    <name type="scientific">Pseudomonas eucalypticola</name>
    <dbReference type="NCBI Taxonomy" id="2599595"/>
    <lineage>
        <taxon>Bacteria</taxon>
        <taxon>Pseudomonadati</taxon>
        <taxon>Pseudomonadota</taxon>
        <taxon>Gammaproteobacteria</taxon>
        <taxon>Pseudomonadales</taxon>
        <taxon>Pseudomonadaceae</taxon>
        <taxon>Pseudomonas</taxon>
    </lineage>
</organism>
<sequence length="72" mass="7821">MNVEPRDPNHPMLGTGCIIDDRWGRPVYFHAPPGLAFGPGQRVTYEVVDGPDGVLYAVNLRVEDAVGPMGDD</sequence>
<keyword evidence="2" id="KW-1185">Reference proteome</keyword>